<name>A0ABY7ET25_MYAAR</name>
<protein>
    <submittedName>
        <fullName evidence="2">Uncharacterized protein</fullName>
    </submittedName>
</protein>
<sequence length="457" mass="53973">YSLRVKLKKPADEPQKKDDSKYYAGWREKLKKDGAKFEAYKKRDAESHRAYRRKMTAAERAIYNMKTNIRMRKYRERKKEEGNKESVHATRKQVQKLREYWRQKKKEQRAGMTEEKRKEENTKKRLKYRASKKMLNFETPSTDGIKKATERMKIPKKPEVFAEVINRIVTHSTPRKKQLLNDKGVFTPNSKKKHETNAKIAASVKLNLKKLKENQTKRGRQLYYWLTQSLVGKHIVTKQLLEAINRACSGENLKHLKLKDKFESIEKSMCEIKSGSTNKECYDRKCSSCGIHKITKHFQVLIKKDGEKDVKWKRWELGTMKTGGKECRRQIKGWQVEKDLITAFSEELKPLARHIFIANWQRQQYSTLVKNVPKDWMVSVADFAENYRCINQDEIQSAYYNYQQSTVFPLIAHYRCPDCDNEIVKESAVFITPDTKHDAEAATQFTRTMDSHIKKKE</sequence>
<feature type="compositionally biased region" description="Basic and acidic residues" evidence="1">
    <location>
        <begin position="103"/>
        <end position="123"/>
    </location>
</feature>
<dbReference type="PANTHER" id="PTHR46601:SF1">
    <property type="entry name" value="ADF-H DOMAIN-CONTAINING PROTEIN"/>
    <property type="match status" value="1"/>
</dbReference>
<feature type="region of interest" description="Disordered" evidence="1">
    <location>
        <begin position="103"/>
        <end position="124"/>
    </location>
</feature>
<reference evidence="2" key="1">
    <citation type="submission" date="2022-11" db="EMBL/GenBank/DDBJ databases">
        <title>Centuries of genome instability and evolution in soft-shell clam transmissible cancer (bioRxiv).</title>
        <authorList>
            <person name="Hart S.F.M."/>
            <person name="Yonemitsu M.A."/>
            <person name="Giersch R.M."/>
            <person name="Beal B.F."/>
            <person name="Arriagada G."/>
            <person name="Davis B.W."/>
            <person name="Ostrander E.A."/>
            <person name="Goff S.P."/>
            <person name="Metzger M.J."/>
        </authorList>
    </citation>
    <scope>NUCLEOTIDE SEQUENCE</scope>
    <source>
        <strain evidence="2">MELC-2E11</strain>
        <tissue evidence="2">Siphon/mantle</tissue>
    </source>
</reference>
<feature type="compositionally biased region" description="Basic and acidic residues" evidence="1">
    <location>
        <begin position="9"/>
        <end position="20"/>
    </location>
</feature>
<evidence type="ECO:0000313" key="3">
    <source>
        <dbReference type="Proteomes" id="UP001164746"/>
    </source>
</evidence>
<dbReference type="Proteomes" id="UP001164746">
    <property type="component" value="Chromosome 8"/>
</dbReference>
<dbReference type="PANTHER" id="PTHR46601">
    <property type="entry name" value="ULP_PROTEASE DOMAIN-CONTAINING PROTEIN"/>
    <property type="match status" value="1"/>
</dbReference>
<gene>
    <name evidence="2" type="ORF">MAR_027297</name>
</gene>
<evidence type="ECO:0000256" key="1">
    <source>
        <dbReference type="SAM" id="MobiDB-lite"/>
    </source>
</evidence>
<accession>A0ABY7ET25</accession>
<feature type="non-terminal residue" evidence="2">
    <location>
        <position position="457"/>
    </location>
</feature>
<feature type="region of interest" description="Disordered" evidence="1">
    <location>
        <begin position="1"/>
        <end position="20"/>
    </location>
</feature>
<keyword evidence="3" id="KW-1185">Reference proteome</keyword>
<organism evidence="2 3">
    <name type="scientific">Mya arenaria</name>
    <name type="common">Soft-shell clam</name>
    <dbReference type="NCBI Taxonomy" id="6604"/>
    <lineage>
        <taxon>Eukaryota</taxon>
        <taxon>Metazoa</taxon>
        <taxon>Spiralia</taxon>
        <taxon>Lophotrochozoa</taxon>
        <taxon>Mollusca</taxon>
        <taxon>Bivalvia</taxon>
        <taxon>Autobranchia</taxon>
        <taxon>Heteroconchia</taxon>
        <taxon>Euheterodonta</taxon>
        <taxon>Imparidentia</taxon>
        <taxon>Neoheterodontei</taxon>
        <taxon>Myida</taxon>
        <taxon>Myoidea</taxon>
        <taxon>Myidae</taxon>
        <taxon>Mya</taxon>
    </lineage>
</organism>
<proteinExistence type="predicted"/>
<evidence type="ECO:0000313" key="2">
    <source>
        <dbReference type="EMBL" id="WAR13117.1"/>
    </source>
</evidence>
<dbReference type="EMBL" id="CP111019">
    <property type="protein sequence ID" value="WAR13117.1"/>
    <property type="molecule type" value="Genomic_DNA"/>
</dbReference>